<feature type="coiled-coil region" evidence="5">
    <location>
        <begin position="254"/>
        <end position="323"/>
    </location>
</feature>
<reference evidence="7" key="1">
    <citation type="journal article" date="2021" name="Mol. Ecol. Resour.">
        <title>Apolygus lucorum genome provides insights into omnivorousness and mesophyll feeding.</title>
        <authorList>
            <person name="Liu Y."/>
            <person name="Liu H."/>
            <person name="Wang H."/>
            <person name="Huang T."/>
            <person name="Liu B."/>
            <person name="Yang B."/>
            <person name="Yin L."/>
            <person name="Li B."/>
            <person name="Zhang Y."/>
            <person name="Zhang S."/>
            <person name="Jiang F."/>
            <person name="Zhang X."/>
            <person name="Ren Y."/>
            <person name="Wang B."/>
            <person name="Wang S."/>
            <person name="Lu Y."/>
            <person name="Wu K."/>
            <person name="Fan W."/>
            <person name="Wang G."/>
        </authorList>
    </citation>
    <scope>NUCLEOTIDE SEQUENCE</scope>
    <source>
        <strain evidence="7">12Hb</strain>
    </source>
</reference>
<feature type="coiled-coil region" evidence="5">
    <location>
        <begin position="379"/>
        <end position="406"/>
    </location>
</feature>
<dbReference type="PANTHER" id="PTHR18962">
    <property type="entry name" value="COILED-COIL DOMAIN-CONTAINING PROTEIN 39"/>
    <property type="match status" value="1"/>
</dbReference>
<gene>
    <name evidence="7" type="ORF">GE061_002835</name>
</gene>
<feature type="coiled-coil region" evidence="5">
    <location>
        <begin position="481"/>
        <end position="508"/>
    </location>
</feature>
<dbReference type="Pfam" id="PF24161">
    <property type="entry name" value="CCDC39"/>
    <property type="match status" value="1"/>
</dbReference>
<dbReference type="Proteomes" id="UP000466442">
    <property type="component" value="Unassembled WGS sequence"/>
</dbReference>
<dbReference type="PANTHER" id="PTHR18962:SF0">
    <property type="entry name" value="COILED-COIL DOMAIN-CONTAINING PROTEIN 39"/>
    <property type="match status" value="1"/>
</dbReference>
<dbReference type="GO" id="GO:0060287">
    <property type="term" value="P:epithelial cilium movement involved in determination of left/right asymmetry"/>
    <property type="evidence" value="ECO:0007669"/>
    <property type="project" value="TreeGrafter"/>
</dbReference>
<evidence type="ECO:0000256" key="2">
    <source>
        <dbReference type="ARBA" id="ARBA00016725"/>
    </source>
</evidence>
<comment type="function">
    <text evidence="4">Required for assembly of dynein regulatory complex (DRC) and inner dynein arm (IDA) complexes, which are responsible for ciliary beat regulation, thereby playing a central role in motility in cilia and flagella. Probably acts together with CCDC40 to form a molecular ruler that determines the 96 nanometer (nm) repeat length and arrangements of components in cilia and flagella. Not required for outer dynein arm complexes assembly.</text>
</comment>
<evidence type="ECO:0000313" key="8">
    <source>
        <dbReference type="Proteomes" id="UP000466442"/>
    </source>
</evidence>
<evidence type="ECO:0000256" key="4">
    <source>
        <dbReference type="ARBA" id="ARBA00045182"/>
    </source>
</evidence>
<dbReference type="EMBL" id="WIXP02000010">
    <property type="protein sequence ID" value="KAF6204493.1"/>
    <property type="molecule type" value="Genomic_DNA"/>
</dbReference>
<evidence type="ECO:0000256" key="1">
    <source>
        <dbReference type="ARBA" id="ARBA00005805"/>
    </source>
</evidence>
<name>A0A6A4JE20_APOLU</name>
<sequence>MLEWEDEALFAWEEQLAKGDHHNDVLRNLELHDFDKFNELELKRQMLQGDLMNQQQSEQNEVDLMLRTQATLQAQANLFNEIRKNRSKLMKRWYEASKMLETRKSQVEELENSALSLKIETEENIRATEPIQRRAENQKRENDIIKAGVERFKQRQKQGEDLIIEKKKATVALNEEIFNMDKQINDVNSKNNLFKAKIKDLLETIKSRKEKAERISTFCMKLKTKLDSLNLKIMTDEQKHKNADEIYQLGQKVLKEEEKELDRLQAPISGLINEMNRVKEENVYKKSDLELAKKDLTKVESMLADIRQENESIKKEIQIKEEDVLYLKQKLKEMIEDDLSSDVQRRFTQETTNIQMSIQSQKREQTTLRLEIKYLRKELRDVNRLLNKGTQELEQLAVKAVELKLKMIGGNKTLREAQEEQNRVVLDHNLLKMQVNIAKEGFKKTDDQINNQERKKVVIESALQERTMDLKSHQEKLVTRRKLLQEERTNLKKSVEHLNQRIKQVDNRHEIIMQTMFKDENGETSSVAYYQIKIAQEKRELIENGDELQAKIEKTEKEILAMENTLRLVNCTNDNFRNNLETIELNGPEMQEFDKVEGEYHQEHEQFMSNTRMIQDMTKAINKTKANIEKIRETGKEVEKMWKEKEKEIEVLTKALAAKQNKLGRATKILKKMVNDVKSSKGTVTYKHTMRDMETRIRAEQNQSALHQLSEFTQNYIEARPMVNMLLTENGVSLAERNTIVQVKSESRMKSDSKMKSISRAAEGADGSLGSSRSESLISFRTDIDQFKGSDISLSPSVVNLDPTLLIPSERKTAFRGYSSKFSN</sequence>
<comment type="similarity">
    <text evidence="1">Belongs to the CCDC39 family.</text>
</comment>
<organism evidence="7 8">
    <name type="scientific">Apolygus lucorum</name>
    <name type="common">Small green plant bug</name>
    <name type="synonym">Lygocoris lucorum</name>
    <dbReference type="NCBI Taxonomy" id="248454"/>
    <lineage>
        <taxon>Eukaryota</taxon>
        <taxon>Metazoa</taxon>
        <taxon>Ecdysozoa</taxon>
        <taxon>Arthropoda</taxon>
        <taxon>Hexapoda</taxon>
        <taxon>Insecta</taxon>
        <taxon>Pterygota</taxon>
        <taxon>Neoptera</taxon>
        <taxon>Paraneoptera</taxon>
        <taxon>Hemiptera</taxon>
        <taxon>Heteroptera</taxon>
        <taxon>Panheteroptera</taxon>
        <taxon>Cimicomorpha</taxon>
        <taxon>Miridae</taxon>
        <taxon>Mirini</taxon>
        <taxon>Apolygus</taxon>
    </lineage>
</organism>
<feature type="coiled-coil region" evidence="5">
    <location>
        <begin position="614"/>
        <end position="662"/>
    </location>
</feature>
<dbReference type="GO" id="GO:0060285">
    <property type="term" value="P:cilium-dependent cell motility"/>
    <property type="evidence" value="ECO:0007669"/>
    <property type="project" value="TreeGrafter"/>
</dbReference>
<dbReference type="InterPro" id="IPR033290">
    <property type="entry name" value="CCDC39"/>
</dbReference>
<proteinExistence type="inferred from homology"/>
<protein>
    <recommendedName>
        <fullName evidence="2">Coiled-coil domain-containing protein 39</fullName>
    </recommendedName>
</protein>
<feature type="region of interest" description="Disordered" evidence="6">
    <location>
        <begin position="745"/>
        <end position="773"/>
    </location>
</feature>
<feature type="coiled-coil region" evidence="5">
    <location>
        <begin position="538"/>
        <end position="565"/>
    </location>
</feature>
<feature type="compositionally biased region" description="Basic and acidic residues" evidence="6">
    <location>
        <begin position="745"/>
        <end position="755"/>
    </location>
</feature>
<dbReference type="GO" id="GO:0005930">
    <property type="term" value="C:axoneme"/>
    <property type="evidence" value="ECO:0007669"/>
    <property type="project" value="InterPro"/>
</dbReference>
<dbReference type="GO" id="GO:0036159">
    <property type="term" value="P:inner dynein arm assembly"/>
    <property type="evidence" value="ECO:0007669"/>
    <property type="project" value="InterPro"/>
</dbReference>
<keyword evidence="8" id="KW-1185">Reference proteome</keyword>
<comment type="caution">
    <text evidence="7">The sequence shown here is derived from an EMBL/GenBank/DDBJ whole genome shotgun (WGS) entry which is preliminary data.</text>
</comment>
<dbReference type="AlphaFoldDB" id="A0A6A4JE20"/>
<dbReference type="GO" id="GO:0005576">
    <property type="term" value="C:extracellular region"/>
    <property type="evidence" value="ECO:0007669"/>
    <property type="project" value="GOC"/>
</dbReference>
<evidence type="ECO:0000256" key="6">
    <source>
        <dbReference type="SAM" id="MobiDB-lite"/>
    </source>
</evidence>
<dbReference type="OrthoDB" id="6628458at2759"/>
<evidence type="ECO:0000256" key="3">
    <source>
        <dbReference type="ARBA" id="ARBA00023054"/>
    </source>
</evidence>
<evidence type="ECO:0000313" key="7">
    <source>
        <dbReference type="EMBL" id="KAF6204493.1"/>
    </source>
</evidence>
<keyword evidence="3 5" id="KW-0175">Coiled coil</keyword>
<accession>A0A6A4JE20</accession>
<evidence type="ECO:0000256" key="5">
    <source>
        <dbReference type="SAM" id="Coils"/>
    </source>
</evidence>